<evidence type="ECO:0000256" key="2">
    <source>
        <dbReference type="SAM" id="Phobius"/>
    </source>
</evidence>
<dbReference type="Proteomes" id="UP000636709">
    <property type="component" value="Unassembled WGS sequence"/>
</dbReference>
<evidence type="ECO:0000313" key="4">
    <source>
        <dbReference type="Proteomes" id="UP000636709"/>
    </source>
</evidence>
<evidence type="ECO:0000256" key="1">
    <source>
        <dbReference type="SAM" id="MobiDB-lite"/>
    </source>
</evidence>
<evidence type="ECO:0000313" key="3">
    <source>
        <dbReference type="EMBL" id="KAF8667657.1"/>
    </source>
</evidence>
<keyword evidence="2" id="KW-0812">Transmembrane</keyword>
<feature type="transmembrane region" description="Helical" evidence="2">
    <location>
        <begin position="406"/>
        <end position="427"/>
    </location>
</feature>
<dbReference type="EMBL" id="JACEFO010002299">
    <property type="protein sequence ID" value="KAF8667657.1"/>
    <property type="molecule type" value="Genomic_DNA"/>
</dbReference>
<keyword evidence="4" id="KW-1185">Reference proteome</keyword>
<feature type="region of interest" description="Disordered" evidence="1">
    <location>
        <begin position="1"/>
        <end position="43"/>
    </location>
</feature>
<keyword evidence="2" id="KW-1133">Transmembrane helix</keyword>
<feature type="compositionally biased region" description="Polar residues" evidence="1">
    <location>
        <begin position="115"/>
        <end position="128"/>
    </location>
</feature>
<sequence>MEGVLGAARERREQLQQREEEEAKGAGGGAAADRKGPVGGDGGGMKFRVSARAPHGVGALLLIGGAAVVGAAVLAWRSSRRGKKGAERQQGRRQPEKDVVLDDGVVEDGKKLDQGQPTEKLSTVNTDIGSGRLDSKLEEKIDQNSVRNLIEANMEDTHRRRFVFISCEFEFQDKEHVENIGQNSNTNHVEITTHDVSQDNEHTDSFGHVERIDQHSSRDPVEIVTPEVITVCLVPGKVEKVDEDSSKDNIENEIAQKDNKDESKLIISRPGIIFSKNNDESDGVQEAESMENTPTAQLMMHQELLDDMVTDTVTETEEGKQDEDESELEQDEKKALAGLVELLSSPAVSSLVKPTENKGAEFQGLNERGMKMEQDYTNGELRNRGLVNKGVQGGAIATMDRRSPALAILALIFAMTIGITIIVRLYAPTRATKLQMDL</sequence>
<dbReference type="AlphaFoldDB" id="A0A835AIN1"/>
<gene>
    <name evidence="3" type="ORF">HU200_052864</name>
</gene>
<feature type="compositionally biased region" description="Basic and acidic residues" evidence="1">
    <location>
        <begin position="84"/>
        <end position="100"/>
    </location>
</feature>
<reference evidence="3" key="1">
    <citation type="submission" date="2020-07" db="EMBL/GenBank/DDBJ databases">
        <title>Genome sequence and genetic diversity analysis of an under-domesticated orphan crop, white fonio (Digitaria exilis).</title>
        <authorList>
            <person name="Bennetzen J.L."/>
            <person name="Chen S."/>
            <person name="Ma X."/>
            <person name="Wang X."/>
            <person name="Yssel A.E.J."/>
            <person name="Chaluvadi S.R."/>
            <person name="Johnson M."/>
            <person name="Gangashetty P."/>
            <person name="Hamidou F."/>
            <person name="Sanogo M.D."/>
            <person name="Zwaenepoel A."/>
            <person name="Wallace J."/>
            <person name="Van De Peer Y."/>
            <person name="Van Deynze A."/>
        </authorList>
    </citation>
    <scope>NUCLEOTIDE SEQUENCE</scope>
    <source>
        <tissue evidence="3">Leaves</tissue>
    </source>
</reference>
<feature type="transmembrane region" description="Helical" evidence="2">
    <location>
        <begin position="55"/>
        <end position="76"/>
    </location>
</feature>
<dbReference type="PANTHER" id="PTHR15251">
    <property type="entry name" value="TESTIS-SPECIFIC BASIC PROTEIN Y 1-RELATED"/>
    <property type="match status" value="1"/>
</dbReference>
<accession>A0A835AIN1</accession>
<proteinExistence type="predicted"/>
<comment type="caution">
    <text evidence="3">The sequence shown here is derived from an EMBL/GenBank/DDBJ whole genome shotgun (WGS) entry which is preliminary data.</text>
</comment>
<protein>
    <submittedName>
        <fullName evidence="3">Uncharacterized protein</fullName>
    </submittedName>
</protein>
<name>A0A835AIN1_9POAL</name>
<feature type="region of interest" description="Disordered" evidence="1">
    <location>
        <begin position="79"/>
        <end position="129"/>
    </location>
</feature>
<feature type="compositionally biased region" description="Basic and acidic residues" evidence="1">
    <location>
        <begin position="8"/>
        <end position="24"/>
    </location>
</feature>
<keyword evidence="2" id="KW-0472">Membrane</keyword>
<dbReference type="OrthoDB" id="692283at2759"/>
<dbReference type="PANTHER" id="PTHR15251:SF2">
    <property type="entry name" value="TESTIS-SPECIFIC BASIC PROTEIN Y 1-RELATED"/>
    <property type="match status" value="1"/>
</dbReference>
<organism evidence="3 4">
    <name type="scientific">Digitaria exilis</name>
    <dbReference type="NCBI Taxonomy" id="1010633"/>
    <lineage>
        <taxon>Eukaryota</taxon>
        <taxon>Viridiplantae</taxon>
        <taxon>Streptophyta</taxon>
        <taxon>Embryophyta</taxon>
        <taxon>Tracheophyta</taxon>
        <taxon>Spermatophyta</taxon>
        <taxon>Magnoliopsida</taxon>
        <taxon>Liliopsida</taxon>
        <taxon>Poales</taxon>
        <taxon>Poaceae</taxon>
        <taxon>PACMAD clade</taxon>
        <taxon>Panicoideae</taxon>
        <taxon>Panicodae</taxon>
        <taxon>Paniceae</taxon>
        <taxon>Anthephorinae</taxon>
        <taxon>Digitaria</taxon>
    </lineage>
</organism>